<feature type="compositionally biased region" description="Basic and acidic residues" evidence="1">
    <location>
        <begin position="404"/>
        <end position="423"/>
    </location>
</feature>
<dbReference type="EMBL" id="PDET01000006">
    <property type="protein sequence ID" value="PRD15415.1"/>
    <property type="molecule type" value="Genomic_DNA"/>
</dbReference>
<evidence type="ECO:0000313" key="4">
    <source>
        <dbReference type="Proteomes" id="UP000239181"/>
    </source>
</evidence>
<dbReference type="AlphaFoldDB" id="A0A2S9ICA2"/>
<dbReference type="Proteomes" id="UP000239181">
    <property type="component" value="Unassembled WGS sequence"/>
</dbReference>
<dbReference type="RefSeq" id="WP_105592675.1">
    <property type="nucleotide sequence ID" value="NZ_PDET01000006.1"/>
</dbReference>
<sequence length="423" mass="44969">MKKRILSAAISALLLGVAASSAQAEDDVNAWRLFVADHDKPVINVIDALDGDKLATFNVKGPASLSRTKSGAVVFAIQGSANVVSAISSGIAFHDHGDHADIDIDDAKLLKVELDGKKPGHFVERQGKVAQWFDGENSAQLLTEHAVLAGKNDAAKVSVVAAHHGVAVPYDGYAVVSIPNPEDATKRPIGARVVDLKGNKVGEDAACPGLHGSAGSGNIYALSCATGLLLITQNDDAPVIKHLPYAKSLPEGSTSTLIGGKGMQYFIGNYGPDRLVLIDPTEADSFRLIQLPTRRVHFAVDPVRPKFAYVFTEDGKLNQIDVLKGQITQSVKVTEPYSMDGHWNDPRPRIAVADSKIFVTDPLKSKIHVLDAVAFKEISEIAVAGQPFNIVAVGGSGKVHGGGHAHDEHGHSHEHAHNHEHTH</sequence>
<gene>
    <name evidence="3" type="ORF">CQW29_10415</name>
</gene>
<name>A0A2S9ICA2_9GAMM</name>
<feature type="signal peptide" evidence="2">
    <location>
        <begin position="1"/>
        <end position="24"/>
    </location>
</feature>
<accession>A0A2S9ICA2</accession>
<evidence type="ECO:0000313" key="3">
    <source>
        <dbReference type="EMBL" id="PRD15415.1"/>
    </source>
</evidence>
<feature type="region of interest" description="Disordered" evidence="1">
    <location>
        <begin position="399"/>
        <end position="423"/>
    </location>
</feature>
<dbReference type="NCBIfam" id="NF038015">
    <property type="entry name" value="AztD"/>
    <property type="match status" value="1"/>
</dbReference>
<evidence type="ECO:0000256" key="2">
    <source>
        <dbReference type="SAM" id="SignalP"/>
    </source>
</evidence>
<dbReference type="OrthoDB" id="9810636at2"/>
<evidence type="ECO:0000256" key="1">
    <source>
        <dbReference type="SAM" id="MobiDB-lite"/>
    </source>
</evidence>
<reference evidence="3 4" key="1">
    <citation type="submission" date="2017-10" db="EMBL/GenBank/DDBJ databases">
        <title>Draft genome of two endophytic bacteria isolated from 'guarana' Paullinia cupana (Mart.) Ducke.</title>
        <authorList>
            <person name="Siqueira K.A."/>
            <person name="Liotti R.G."/>
            <person name="Mendes T.A."/>
            <person name="Soares M.A."/>
        </authorList>
    </citation>
    <scope>NUCLEOTIDE SEQUENCE [LARGE SCALE GENOMIC DNA]</scope>
    <source>
        <strain evidence="3 4">342</strain>
    </source>
</reference>
<feature type="chain" id="PRO_5015419008" evidence="2">
    <location>
        <begin position="25"/>
        <end position="423"/>
    </location>
</feature>
<dbReference type="SUPFAM" id="SSF50998">
    <property type="entry name" value="Quinoprotein alcohol dehydrogenase-like"/>
    <property type="match status" value="1"/>
</dbReference>
<dbReference type="InterPro" id="IPR011047">
    <property type="entry name" value="Quinoprotein_ADH-like_sf"/>
</dbReference>
<organism evidence="3 4">
    <name type="scientific">Pantoea coffeiphila</name>
    <dbReference type="NCBI Taxonomy" id="1465635"/>
    <lineage>
        <taxon>Bacteria</taxon>
        <taxon>Pseudomonadati</taxon>
        <taxon>Pseudomonadota</taxon>
        <taxon>Gammaproteobacteria</taxon>
        <taxon>Enterobacterales</taxon>
        <taxon>Erwiniaceae</taxon>
        <taxon>Pantoea</taxon>
    </lineage>
</organism>
<keyword evidence="2" id="KW-0732">Signal</keyword>
<keyword evidence="4" id="KW-1185">Reference proteome</keyword>
<dbReference type="InterPro" id="IPR047697">
    <property type="entry name" value="AztD-like"/>
</dbReference>
<comment type="caution">
    <text evidence="3">The sequence shown here is derived from an EMBL/GenBank/DDBJ whole genome shotgun (WGS) entry which is preliminary data.</text>
</comment>
<protein>
    <submittedName>
        <fullName evidence="3">Uncharacterized protein</fullName>
    </submittedName>
</protein>
<proteinExistence type="predicted"/>